<dbReference type="EMBL" id="VZTR01062853">
    <property type="protein sequence ID" value="NXT72918.1"/>
    <property type="molecule type" value="Genomic_DNA"/>
</dbReference>
<dbReference type="AlphaFoldDB" id="A0A7L3EXX1"/>
<feature type="non-terminal residue" evidence="3">
    <location>
        <position position="1"/>
    </location>
</feature>
<dbReference type="InterPro" id="IPR051557">
    <property type="entry name" value="NipSnap_domain"/>
</dbReference>
<dbReference type="Proteomes" id="UP000563107">
    <property type="component" value="Unassembled WGS sequence"/>
</dbReference>
<dbReference type="InterPro" id="IPR011008">
    <property type="entry name" value="Dimeric_a/b-barrel"/>
</dbReference>
<name>A0A7L3EXX1_9PASS</name>
<feature type="domain" description="NIPSNAP" evidence="2">
    <location>
        <begin position="118"/>
        <end position="164"/>
    </location>
</feature>
<keyword evidence="4" id="KW-1185">Reference proteome</keyword>
<dbReference type="Pfam" id="PF07978">
    <property type="entry name" value="NIPSNAP"/>
    <property type="match status" value="2"/>
</dbReference>
<reference evidence="3 4" key="1">
    <citation type="submission" date="2019-09" db="EMBL/GenBank/DDBJ databases">
        <title>Bird 10,000 Genomes (B10K) Project - Family phase.</title>
        <authorList>
            <person name="Zhang G."/>
        </authorList>
    </citation>
    <scope>NUCLEOTIDE SEQUENCE [LARGE SCALE GENOMIC DNA]</scope>
    <source>
        <strain evidence="3">B10K-DU-012-41</strain>
    </source>
</reference>
<gene>
    <name evidence="3" type="primary">Nipsnap1</name>
    <name evidence="3" type="ORF">CHAFRE_R06925</name>
</gene>
<sequence length="166" mass="19489">QEYLEFRKERSRMLLSRRNQLLLEFSFWNEPQPRQGPNIYELRTYKLKPGTMIEWGNNWARAIKYRQENQEAVGGFFSQIGELYVVHHLWGKGGGGVTPGGPPAWGAQECQPHPLPTAYRDLQSREETRNAAWRKRGWDENVYYTVPLIRTMESRIMIPLKISPLQ</sequence>
<comment type="caution">
    <text evidence="3">The sequence shown here is derived from an EMBL/GenBank/DDBJ whole genome shotgun (WGS) entry which is preliminary data.</text>
</comment>
<feature type="domain" description="NIPSNAP" evidence="2">
    <location>
        <begin position="40"/>
        <end position="91"/>
    </location>
</feature>
<dbReference type="InterPro" id="IPR012577">
    <property type="entry name" value="NIPSNAP"/>
</dbReference>
<dbReference type="Gene3D" id="3.30.70.100">
    <property type="match status" value="2"/>
</dbReference>
<dbReference type="PANTHER" id="PTHR21017">
    <property type="entry name" value="NIPSNAP-RELATED"/>
    <property type="match status" value="1"/>
</dbReference>
<dbReference type="GO" id="GO:0000423">
    <property type="term" value="P:mitophagy"/>
    <property type="evidence" value="ECO:0007669"/>
    <property type="project" value="UniProtKB-ARBA"/>
</dbReference>
<feature type="non-terminal residue" evidence="3">
    <location>
        <position position="166"/>
    </location>
</feature>
<evidence type="ECO:0000259" key="2">
    <source>
        <dbReference type="Pfam" id="PF07978"/>
    </source>
</evidence>
<protein>
    <submittedName>
        <fullName evidence="3">NIPS1 protein</fullName>
    </submittedName>
</protein>
<dbReference type="PANTHER" id="PTHR21017:SF11">
    <property type="entry name" value="PROTEIN NIPSNAP HOMOLOG 1"/>
    <property type="match status" value="1"/>
</dbReference>
<evidence type="ECO:0000256" key="1">
    <source>
        <dbReference type="ARBA" id="ARBA00005291"/>
    </source>
</evidence>
<proteinExistence type="inferred from homology"/>
<accession>A0A7L3EXX1</accession>
<evidence type="ECO:0000313" key="4">
    <source>
        <dbReference type="Proteomes" id="UP000563107"/>
    </source>
</evidence>
<dbReference type="GO" id="GO:0019233">
    <property type="term" value="P:sensory perception of pain"/>
    <property type="evidence" value="ECO:0007669"/>
    <property type="project" value="TreeGrafter"/>
</dbReference>
<comment type="similarity">
    <text evidence="1">Belongs to the NipSnap family.</text>
</comment>
<dbReference type="SUPFAM" id="SSF54909">
    <property type="entry name" value="Dimeric alpha+beta barrel"/>
    <property type="match status" value="2"/>
</dbReference>
<evidence type="ECO:0000313" key="3">
    <source>
        <dbReference type="EMBL" id="NXT72918.1"/>
    </source>
</evidence>
<dbReference type="GO" id="GO:0005739">
    <property type="term" value="C:mitochondrion"/>
    <property type="evidence" value="ECO:0007669"/>
    <property type="project" value="TreeGrafter"/>
</dbReference>
<organism evidence="3 4">
    <name type="scientific">Chaetops frenatus</name>
    <name type="common">Rufous rock-jumper</name>
    <dbReference type="NCBI Taxonomy" id="221966"/>
    <lineage>
        <taxon>Eukaryota</taxon>
        <taxon>Metazoa</taxon>
        <taxon>Chordata</taxon>
        <taxon>Craniata</taxon>
        <taxon>Vertebrata</taxon>
        <taxon>Euteleostomi</taxon>
        <taxon>Archelosauria</taxon>
        <taxon>Archosauria</taxon>
        <taxon>Dinosauria</taxon>
        <taxon>Saurischia</taxon>
        <taxon>Theropoda</taxon>
        <taxon>Coelurosauria</taxon>
        <taxon>Aves</taxon>
        <taxon>Neognathae</taxon>
        <taxon>Neoaves</taxon>
        <taxon>Telluraves</taxon>
        <taxon>Australaves</taxon>
        <taxon>Passeriformes</taxon>
        <taxon>Picathartidae</taxon>
        <taxon>Chaetops</taxon>
    </lineage>
</organism>